<keyword evidence="1" id="KW-0732">Signal</keyword>
<name>A0ABZ2UK27_9FLAO</name>
<proteinExistence type="predicted"/>
<sequence length="189" mass="22670">MKTKLILVLIVVNSFVSCAQTNLKNYQCIEDYLESRGIDNKRQAMVIKEKEKNKSALRIFYGGDEISNYSINYRTPLFEEQAWKIMYKTYSADTIVKHWKSADFPNYNFIFQNRKGLWTFNFFDKYENNQMDVYFISEPMYYKNDKYIIFEFSEGITGTSGIQRNQIIIMTKEKDKWKVVETVYDYILH</sequence>
<dbReference type="PROSITE" id="PS51257">
    <property type="entry name" value="PROKAR_LIPOPROTEIN"/>
    <property type="match status" value="1"/>
</dbReference>
<evidence type="ECO:0000256" key="1">
    <source>
        <dbReference type="SAM" id="SignalP"/>
    </source>
</evidence>
<evidence type="ECO:0008006" key="4">
    <source>
        <dbReference type="Google" id="ProtNLM"/>
    </source>
</evidence>
<feature type="chain" id="PRO_5045506781" description="Lipoprotein" evidence="1">
    <location>
        <begin position="20"/>
        <end position="189"/>
    </location>
</feature>
<feature type="signal peptide" evidence="1">
    <location>
        <begin position="1"/>
        <end position="19"/>
    </location>
</feature>
<protein>
    <recommendedName>
        <fullName evidence="4">Lipoprotein</fullName>
    </recommendedName>
</protein>
<gene>
    <name evidence="2" type="ORF">AABD74_08340</name>
</gene>
<keyword evidence="3" id="KW-1185">Reference proteome</keyword>
<evidence type="ECO:0000313" key="2">
    <source>
        <dbReference type="EMBL" id="WYZ21463.1"/>
    </source>
</evidence>
<dbReference type="Proteomes" id="UP001623852">
    <property type="component" value="Chromosome"/>
</dbReference>
<reference evidence="2 3" key="1">
    <citation type="submission" date="2024-03" db="EMBL/GenBank/DDBJ databases">
        <title>Flavobacterium soyae.</title>
        <authorList>
            <person name="Zheng W."/>
        </authorList>
    </citation>
    <scope>NUCLEOTIDE SEQUENCE [LARGE SCALE GENOMIC DNA]</scope>
    <source>
        <strain evidence="2 3">55</strain>
    </source>
</reference>
<dbReference type="EMBL" id="CP150845">
    <property type="protein sequence ID" value="WYZ21463.1"/>
    <property type="molecule type" value="Genomic_DNA"/>
</dbReference>
<accession>A0ABZ2UK27</accession>
<organism evidence="2 3">
    <name type="scientific">Flavobacterium soyae</name>
    <dbReference type="NCBI Taxonomy" id="2903098"/>
    <lineage>
        <taxon>Bacteria</taxon>
        <taxon>Pseudomonadati</taxon>
        <taxon>Bacteroidota</taxon>
        <taxon>Flavobacteriia</taxon>
        <taxon>Flavobacteriales</taxon>
        <taxon>Flavobacteriaceae</taxon>
        <taxon>Flavobacterium</taxon>
    </lineage>
</organism>
<evidence type="ECO:0000313" key="3">
    <source>
        <dbReference type="Proteomes" id="UP001623852"/>
    </source>
</evidence>
<dbReference type="RefSeq" id="WP_406845215.1">
    <property type="nucleotide sequence ID" value="NZ_CP150845.1"/>
</dbReference>